<feature type="active site" description="Nucleophile" evidence="5">
    <location>
        <position position="399"/>
    </location>
</feature>
<dbReference type="RefSeq" id="WP_130966384.1">
    <property type="nucleotide sequence ID" value="NZ_SIXI01000001.1"/>
</dbReference>
<keyword evidence="2 5" id="KW-0808">Transferase</keyword>
<dbReference type="SUPFAM" id="SSF48013">
    <property type="entry name" value="NusB-like"/>
    <property type="match status" value="1"/>
</dbReference>
<dbReference type="Proteomes" id="UP000292120">
    <property type="component" value="Unassembled WGS sequence"/>
</dbReference>
<dbReference type="InterPro" id="IPR049560">
    <property type="entry name" value="MeTrfase_RsmB-F_NOP2_cat"/>
</dbReference>
<dbReference type="CDD" id="cd02440">
    <property type="entry name" value="AdoMet_MTases"/>
    <property type="match status" value="1"/>
</dbReference>
<proteinExistence type="inferred from homology"/>
<dbReference type="GO" id="GO:0003723">
    <property type="term" value="F:RNA binding"/>
    <property type="evidence" value="ECO:0007669"/>
    <property type="project" value="UniProtKB-UniRule"/>
</dbReference>
<dbReference type="PANTHER" id="PTHR22807">
    <property type="entry name" value="NOP2 YEAST -RELATED NOL1/NOP2/FMU SUN DOMAIN-CONTAINING"/>
    <property type="match status" value="1"/>
</dbReference>
<dbReference type="InterPro" id="IPR006027">
    <property type="entry name" value="NusB_RsmB_TIM44"/>
</dbReference>
<keyword evidence="1 5" id="KW-0489">Methyltransferase</keyword>
<feature type="domain" description="SAM-dependent MTase RsmB/NOP-type" evidence="6">
    <location>
        <begin position="179"/>
        <end position="454"/>
    </location>
</feature>
<dbReference type="NCBIfam" id="NF008149">
    <property type="entry name" value="PRK10901.1"/>
    <property type="match status" value="1"/>
</dbReference>
<dbReference type="EMBL" id="SIXI01000001">
    <property type="protein sequence ID" value="TBO34434.1"/>
    <property type="molecule type" value="Genomic_DNA"/>
</dbReference>
<feature type="binding site" evidence="5">
    <location>
        <begin position="279"/>
        <end position="285"/>
    </location>
    <ligand>
        <name>S-adenosyl-L-methionine</name>
        <dbReference type="ChEBI" id="CHEBI:59789"/>
    </ligand>
</feature>
<dbReference type="InterPro" id="IPR054728">
    <property type="entry name" value="RsmB-like_ferredoxin"/>
</dbReference>
<dbReference type="Gene3D" id="3.30.70.1170">
    <property type="entry name" value="Sun protein, domain 3"/>
    <property type="match status" value="1"/>
</dbReference>
<dbReference type="GO" id="GO:0006355">
    <property type="term" value="P:regulation of DNA-templated transcription"/>
    <property type="evidence" value="ECO:0007669"/>
    <property type="project" value="InterPro"/>
</dbReference>
<evidence type="ECO:0000313" key="8">
    <source>
        <dbReference type="Proteomes" id="UP000292120"/>
    </source>
</evidence>
<organism evidence="7 8">
    <name type="scientific">Aquabacterium lacunae</name>
    <dbReference type="NCBI Taxonomy" id="2528630"/>
    <lineage>
        <taxon>Bacteria</taxon>
        <taxon>Pseudomonadati</taxon>
        <taxon>Pseudomonadota</taxon>
        <taxon>Betaproteobacteria</taxon>
        <taxon>Burkholderiales</taxon>
        <taxon>Aquabacterium</taxon>
    </lineage>
</organism>
<dbReference type="Gene3D" id="1.10.287.730">
    <property type="entry name" value="Helix hairpin bin"/>
    <property type="match status" value="1"/>
</dbReference>
<dbReference type="PRINTS" id="PR02008">
    <property type="entry name" value="RCMTFAMILY"/>
</dbReference>
<reference evidence="7 8" key="1">
    <citation type="submission" date="2019-02" db="EMBL/GenBank/DDBJ databases">
        <title>Aquabacterium sp. strain KMB7.</title>
        <authorList>
            <person name="Chen W.-M."/>
        </authorList>
    </citation>
    <scope>NUCLEOTIDE SEQUENCE [LARGE SCALE GENOMIC DNA]</scope>
    <source>
        <strain evidence="7 8">KMB7</strain>
    </source>
</reference>
<comment type="similarity">
    <text evidence="5">Belongs to the class I-like SAM-binding methyltransferase superfamily. RsmB/NOP family.</text>
</comment>
<evidence type="ECO:0000256" key="4">
    <source>
        <dbReference type="ARBA" id="ARBA00022884"/>
    </source>
</evidence>
<feature type="binding site" evidence="5">
    <location>
        <position position="301"/>
    </location>
    <ligand>
        <name>S-adenosyl-L-methionine</name>
        <dbReference type="ChEBI" id="CHEBI:59789"/>
    </ligand>
</feature>
<dbReference type="GO" id="GO:0008173">
    <property type="term" value="F:RNA methyltransferase activity"/>
    <property type="evidence" value="ECO:0007669"/>
    <property type="project" value="InterPro"/>
</dbReference>
<dbReference type="PANTHER" id="PTHR22807:SF61">
    <property type="entry name" value="NOL1_NOP2_SUN FAMILY PROTEIN _ ANTITERMINATION NUSB DOMAIN-CONTAINING PROTEIN"/>
    <property type="match status" value="1"/>
</dbReference>
<evidence type="ECO:0000256" key="2">
    <source>
        <dbReference type="ARBA" id="ARBA00022679"/>
    </source>
</evidence>
<gene>
    <name evidence="7" type="primary">rsmB</name>
    <name evidence="7" type="ORF">EYS42_03190</name>
</gene>
<evidence type="ECO:0000256" key="3">
    <source>
        <dbReference type="ARBA" id="ARBA00022691"/>
    </source>
</evidence>
<dbReference type="AlphaFoldDB" id="A0A4Q9H609"/>
<name>A0A4Q9H609_9BURK</name>
<sequence length="456" mass="49103">MSRPPSSAPSSAAAPASGQALPLSRLLSHTADAVAAVLKGRSLTDALAACPAAARPGTQALSFAVMRELGLARALRRQLVPKAPAPWVDALLITALALSCGSAATPHYDAHTLVDQAVTACKKHAKAASGLVNAVLRRFQREREALLAQARQDPEARWNHPRWWIERLQHDWPDHWQALLAHNQQAAPMMLRVNLRHQSLAAYSERLNAAGLAHRCFGAAGIVLNQPAPVQALPGFAQGDVSVQDASAQQATHWLLHAHQADGTPLPALPAGARVLDACSAPGGKTAHVLEAADVSMWALDTDASRLQRVQDTLGRLGLQARTTAVDASDVPAWWDGEPFDAIMLDAPCSASGIVPRHPDVRWLRRDTDIDTLAATQDRLLDTLWPLLKPGGRLLYCTCSQFKQEGEDRIEAFLQRQPGARRGLAPGHLLPVVEYPESHPLVGDGFFHALLIRPEA</sequence>
<dbReference type="Pfam" id="PF01029">
    <property type="entry name" value="NusB"/>
    <property type="match status" value="1"/>
</dbReference>
<keyword evidence="4 5" id="KW-0694">RNA-binding</keyword>
<keyword evidence="3 5" id="KW-0949">S-adenosyl-L-methionine</keyword>
<dbReference type="Gene3D" id="3.40.50.150">
    <property type="entry name" value="Vaccinia Virus protein VP39"/>
    <property type="match status" value="1"/>
</dbReference>
<dbReference type="InterPro" id="IPR001678">
    <property type="entry name" value="MeTrfase_RsmB-F_NOP2_dom"/>
</dbReference>
<dbReference type="Gene3D" id="1.10.940.10">
    <property type="entry name" value="NusB-like"/>
    <property type="match status" value="1"/>
</dbReference>
<comment type="caution">
    <text evidence="7">The sequence shown here is derived from an EMBL/GenBank/DDBJ whole genome shotgun (WGS) entry which is preliminary data.</text>
</comment>
<evidence type="ECO:0000256" key="5">
    <source>
        <dbReference type="PROSITE-ProRule" id="PRU01023"/>
    </source>
</evidence>
<dbReference type="PROSITE" id="PS51686">
    <property type="entry name" value="SAM_MT_RSMB_NOP"/>
    <property type="match status" value="1"/>
</dbReference>
<dbReference type="SUPFAM" id="SSF53335">
    <property type="entry name" value="S-adenosyl-L-methionine-dependent methyltransferases"/>
    <property type="match status" value="1"/>
</dbReference>
<evidence type="ECO:0000313" key="7">
    <source>
        <dbReference type="EMBL" id="TBO34434.1"/>
    </source>
</evidence>
<dbReference type="OrthoDB" id="9810297at2"/>
<dbReference type="InterPro" id="IPR029063">
    <property type="entry name" value="SAM-dependent_MTases_sf"/>
</dbReference>
<protein>
    <submittedName>
        <fullName evidence="7">16S rRNA (Cytosine(967)-C(5))-methyltransferase RsmB</fullName>
    </submittedName>
</protein>
<feature type="binding site" evidence="5">
    <location>
        <position position="346"/>
    </location>
    <ligand>
        <name>S-adenosyl-L-methionine</name>
        <dbReference type="ChEBI" id="CHEBI:59789"/>
    </ligand>
</feature>
<evidence type="ECO:0000256" key="1">
    <source>
        <dbReference type="ARBA" id="ARBA00022603"/>
    </source>
</evidence>
<feature type="binding site" evidence="5">
    <location>
        <position position="327"/>
    </location>
    <ligand>
        <name>S-adenosyl-L-methionine</name>
        <dbReference type="ChEBI" id="CHEBI:59789"/>
    </ligand>
</feature>
<keyword evidence="8" id="KW-1185">Reference proteome</keyword>
<dbReference type="Pfam" id="PF22458">
    <property type="entry name" value="RsmF-B_ferredox"/>
    <property type="match status" value="1"/>
</dbReference>
<evidence type="ECO:0000259" key="6">
    <source>
        <dbReference type="PROSITE" id="PS51686"/>
    </source>
</evidence>
<dbReference type="Pfam" id="PF01189">
    <property type="entry name" value="Methyltr_RsmB-F"/>
    <property type="match status" value="1"/>
</dbReference>
<accession>A0A4Q9H609</accession>
<dbReference type="InterPro" id="IPR023267">
    <property type="entry name" value="RCMT"/>
</dbReference>
<dbReference type="InterPro" id="IPR035926">
    <property type="entry name" value="NusB-like_sf"/>
</dbReference>
<dbReference type="GO" id="GO:0001510">
    <property type="term" value="P:RNA methylation"/>
    <property type="evidence" value="ECO:0007669"/>
    <property type="project" value="InterPro"/>
</dbReference>